<name>A0AAV4A5T3_9GAST</name>
<dbReference type="EMBL" id="BLXT01003727">
    <property type="protein sequence ID" value="GFO03621.1"/>
    <property type="molecule type" value="Genomic_DNA"/>
</dbReference>
<dbReference type="Proteomes" id="UP000735302">
    <property type="component" value="Unassembled WGS sequence"/>
</dbReference>
<gene>
    <name evidence="2" type="ORF">PoB_003012600</name>
</gene>
<evidence type="ECO:0000313" key="2">
    <source>
        <dbReference type="EMBL" id="GFO03621.1"/>
    </source>
</evidence>
<evidence type="ECO:0000313" key="3">
    <source>
        <dbReference type="Proteomes" id="UP000735302"/>
    </source>
</evidence>
<accession>A0AAV4A5T3</accession>
<feature type="region of interest" description="Disordered" evidence="1">
    <location>
        <begin position="26"/>
        <end position="71"/>
    </location>
</feature>
<keyword evidence="3" id="KW-1185">Reference proteome</keyword>
<comment type="caution">
    <text evidence="2">The sequence shown here is derived from an EMBL/GenBank/DDBJ whole genome shotgun (WGS) entry which is preliminary data.</text>
</comment>
<protein>
    <submittedName>
        <fullName evidence="2">Uncharacterized protein</fullName>
    </submittedName>
</protein>
<evidence type="ECO:0000256" key="1">
    <source>
        <dbReference type="SAM" id="MobiDB-lite"/>
    </source>
</evidence>
<reference evidence="2 3" key="1">
    <citation type="journal article" date="2021" name="Elife">
        <title>Chloroplast acquisition without the gene transfer in kleptoplastic sea slugs, Plakobranchus ocellatus.</title>
        <authorList>
            <person name="Maeda T."/>
            <person name="Takahashi S."/>
            <person name="Yoshida T."/>
            <person name="Shimamura S."/>
            <person name="Takaki Y."/>
            <person name="Nagai Y."/>
            <person name="Toyoda A."/>
            <person name="Suzuki Y."/>
            <person name="Arimoto A."/>
            <person name="Ishii H."/>
            <person name="Satoh N."/>
            <person name="Nishiyama T."/>
            <person name="Hasebe M."/>
            <person name="Maruyama T."/>
            <person name="Minagawa J."/>
            <person name="Obokata J."/>
            <person name="Shigenobu S."/>
        </authorList>
    </citation>
    <scope>NUCLEOTIDE SEQUENCE [LARGE SCALE GENOMIC DNA]</scope>
</reference>
<organism evidence="2 3">
    <name type="scientific">Plakobranchus ocellatus</name>
    <dbReference type="NCBI Taxonomy" id="259542"/>
    <lineage>
        <taxon>Eukaryota</taxon>
        <taxon>Metazoa</taxon>
        <taxon>Spiralia</taxon>
        <taxon>Lophotrochozoa</taxon>
        <taxon>Mollusca</taxon>
        <taxon>Gastropoda</taxon>
        <taxon>Heterobranchia</taxon>
        <taxon>Euthyneura</taxon>
        <taxon>Panpulmonata</taxon>
        <taxon>Sacoglossa</taxon>
        <taxon>Placobranchoidea</taxon>
        <taxon>Plakobranchidae</taxon>
        <taxon>Plakobranchus</taxon>
    </lineage>
</organism>
<proteinExistence type="predicted"/>
<sequence>MVRSGLQIQEACLIICYHKVGNTFKRRRRRRRRREDSLQNCTPHAAREDRALCDGPPSGQRVSGGARNHDRWVPADLRADSNCATDAPR</sequence>
<dbReference type="AlphaFoldDB" id="A0AAV4A5T3"/>